<dbReference type="CDD" id="cd07377">
    <property type="entry name" value="WHTH_GntR"/>
    <property type="match status" value="1"/>
</dbReference>
<dbReference type="PROSITE" id="PS50949">
    <property type="entry name" value="HTH_GNTR"/>
    <property type="match status" value="1"/>
</dbReference>
<evidence type="ECO:0000256" key="3">
    <source>
        <dbReference type="ARBA" id="ARBA00023163"/>
    </source>
</evidence>
<dbReference type="SUPFAM" id="SSF48008">
    <property type="entry name" value="GntR ligand-binding domain-like"/>
    <property type="match status" value="1"/>
</dbReference>
<dbReference type="Proteomes" id="UP001526201">
    <property type="component" value="Unassembled WGS sequence"/>
</dbReference>
<dbReference type="SMART" id="SM00895">
    <property type="entry name" value="FCD"/>
    <property type="match status" value="1"/>
</dbReference>
<sequence length="228" mass="25442">MKPSKAQEIHAVLREQIVSGLLAPGRRIVQENIAAEFSVSRIPAREALHLLAAEGLITIEPDVGARVAPLNPEELREVYLMREALEPITVAASVPFLTAEDLERLSELVDEGDALAAEGDIAGYLRMDAEFHDLMSMRSGMTRIQREIHRLKEANRQFRGVYSLLPASLPQSNIEHRNLVEACERRAAEDAADLHRVHIRRTRLTLDNHPEWLQTAGAPGSQRIDATQ</sequence>
<evidence type="ECO:0000259" key="4">
    <source>
        <dbReference type="PROSITE" id="PS50949"/>
    </source>
</evidence>
<evidence type="ECO:0000256" key="2">
    <source>
        <dbReference type="ARBA" id="ARBA00023125"/>
    </source>
</evidence>
<dbReference type="PANTHER" id="PTHR43537:SF5">
    <property type="entry name" value="UXU OPERON TRANSCRIPTIONAL REGULATOR"/>
    <property type="match status" value="1"/>
</dbReference>
<keyword evidence="6" id="KW-1185">Reference proteome</keyword>
<dbReference type="Gene3D" id="1.20.120.530">
    <property type="entry name" value="GntR ligand-binding domain-like"/>
    <property type="match status" value="1"/>
</dbReference>
<dbReference type="Pfam" id="PF00392">
    <property type="entry name" value="GntR"/>
    <property type="match status" value="1"/>
</dbReference>
<evidence type="ECO:0000313" key="5">
    <source>
        <dbReference type="EMBL" id="MCV7226159.1"/>
    </source>
</evidence>
<keyword evidence="1" id="KW-0805">Transcription regulation</keyword>
<dbReference type="SUPFAM" id="SSF46785">
    <property type="entry name" value="Winged helix' DNA-binding domain"/>
    <property type="match status" value="1"/>
</dbReference>
<dbReference type="InterPro" id="IPR008920">
    <property type="entry name" value="TF_FadR/GntR_C"/>
</dbReference>
<reference evidence="5 6" key="1">
    <citation type="journal article" date="2022" name="BMC Genomics">
        <title>Comparative genome analysis of mycobacteria focusing on tRNA and non-coding RNA.</title>
        <authorList>
            <person name="Behra P.R.K."/>
            <person name="Pettersson B.M.F."/>
            <person name="Ramesh M."/>
            <person name="Das S."/>
            <person name="Dasgupta S."/>
            <person name="Kirsebom L.A."/>
        </authorList>
    </citation>
    <scope>NUCLEOTIDE SEQUENCE [LARGE SCALE GENOMIC DNA]</scope>
    <source>
        <strain evidence="5 6">DSM 44078</strain>
    </source>
</reference>
<dbReference type="RefSeq" id="WP_264066987.1">
    <property type="nucleotide sequence ID" value="NZ_JACKTY010000020.1"/>
</dbReference>
<dbReference type="Pfam" id="PF07729">
    <property type="entry name" value="FCD"/>
    <property type="match status" value="1"/>
</dbReference>
<accession>A0ABT3C9K5</accession>
<dbReference type="InterPro" id="IPR036390">
    <property type="entry name" value="WH_DNA-bd_sf"/>
</dbReference>
<dbReference type="InterPro" id="IPR000524">
    <property type="entry name" value="Tscrpt_reg_HTH_GntR"/>
</dbReference>
<dbReference type="SMART" id="SM00345">
    <property type="entry name" value="HTH_GNTR"/>
    <property type="match status" value="1"/>
</dbReference>
<dbReference type="PANTHER" id="PTHR43537">
    <property type="entry name" value="TRANSCRIPTIONAL REGULATOR, GNTR FAMILY"/>
    <property type="match status" value="1"/>
</dbReference>
<feature type="domain" description="HTH gntR-type" evidence="4">
    <location>
        <begin position="3"/>
        <end position="70"/>
    </location>
</feature>
<keyword evidence="2" id="KW-0238">DNA-binding</keyword>
<keyword evidence="3" id="KW-0804">Transcription</keyword>
<dbReference type="InterPro" id="IPR011711">
    <property type="entry name" value="GntR_C"/>
</dbReference>
<dbReference type="Gene3D" id="1.10.10.10">
    <property type="entry name" value="Winged helix-like DNA-binding domain superfamily/Winged helix DNA-binding domain"/>
    <property type="match status" value="1"/>
</dbReference>
<protein>
    <submittedName>
        <fullName evidence="5">GntR family transcriptional regulator</fullName>
    </submittedName>
</protein>
<proteinExistence type="predicted"/>
<evidence type="ECO:0000256" key="1">
    <source>
        <dbReference type="ARBA" id="ARBA00023015"/>
    </source>
</evidence>
<dbReference type="EMBL" id="JACKTY010000020">
    <property type="protein sequence ID" value="MCV7226159.1"/>
    <property type="molecule type" value="Genomic_DNA"/>
</dbReference>
<name>A0ABT3C9K5_9MYCO</name>
<organism evidence="5 6">
    <name type="scientific">Mycolicibacterium komossense</name>
    <dbReference type="NCBI Taxonomy" id="1779"/>
    <lineage>
        <taxon>Bacteria</taxon>
        <taxon>Bacillati</taxon>
        <taxon>Actinomycetota</taxon>
        <taxon>Actinomycetes</taxon>
        <taxon>Mycobacteriales</taxon>
        <taxon>Mycobacteriaceae</taxon>
        <taxon>Mycolicibacterium</taxon>
    </lineage>
</organism>
<gene>
    <name evidence="5" type="ORF">H7J73_08960</name>
</gene>
<dbReference type="InterPro" id="IPR036388">
    <property type="entry name" value="WH-like_DNA-bd_sf"/>
</dbReference>
<comment type="caution">
    <text evidence="5">The sequence shown here is derived from an EMBL/GenBank/DDBJ whole genome shotgun (WGS) entry which is preliminary data.</text>
</comment>
<evidence type="ECO:0000313" key="6">
    <source>
        <dbReference type="Proteomes" id="UP001526201"/>
    </source>
</evidence>